<dbReference type="PANTHER" id="PTHR23416:SF23">
    <property type="entry name" value="ACETYLTRANSFERASE C18B11.09C-RELATED"/>
    <property type="match status" value="1"/>
</dbReference>
<reference evidence="5 6" key="1">
    <citation type="submission" date="2020-01" db="EMBL/GenBank/DDBJ databases">
        <authorList>
            <person name="Kim M.K."/>
        </authorList>
    </citation>
    <scope>NUCLEOTIDE SEQUENCE [LARGE SCALE GENOMIC DNA]</scope>
    <source>
        <strain evidence="5 6">BT213</strain>
    </source>
</reference>
<sequence length="172" mass="18668">MGLLKLVADTFKMPKAVRASLYPINHSKFRGICYKFKLKHCGWGTTIDKYVNIKLGHNLSVGEYCTLNSFIHIWAGKAGVVIGDRVMIASHVAITSLTHDYTLLDMRFAPAIDKPVFIADDVWVGAHAVIMPGVSIGKGAVIGSGSVVTKDVPENAIAVGVPAKIVKFRNYN</sequence>
<protein>
    <submittedName>
        <fullName evidence="5">Acyltransferase</fullName>
    </submittedName>
</protein>
<evidence type="ECO:0000256" key="4">
    <source>
        <dbReference type="ARBA" id="ARBA00023315"/>
    </source>
</evidence>
<dbReference type="EMBL" id="JAAEAA010000028">
    <property type="protein sequence ID" value="NDK57506.1"/>
    <property type="molecule type" value="Genomic_DNA"/>
</dbReference>
<dbReference type="AlphaFoldDB" id="A0A6B2H8R5"/>
<dbReference type="CDD" id="cd04647">
    <property type="entry name" value="LbH_MAT_like"/>
    <property type="match status" value="1"/>
</dbReference>
<evidence type="ECO:0000256" key="2">
    <source>
        <dbReference type="ARBA" id="ARBA00022679"/>
    </source>
</evidence>
<keyword evidence="3" id="KW-0677">Repeat</keyword>
<dbReference type="Gene3D" id="2.160.10.10">
    <property type="entry name" value="Hexapeptide repeat proteins"/>
    <property type="match status" value="1"/>
</dbReference>
<comment type="similarity">
    <text evidence="1">Belongs to the transferase hexapeptide repeat family.</text>
</comment>
<dbReference type="PANTHER" id="PTHR23416">
    <property type="entry name" value="SIALIC ACID SYNTHASE-RELATED"/>
    <property type="match status" value="1"/>
</dbReference>
<name>A0A6B2H8R5_9BACT</name>
<evidence type="ECO:0000313" key="5">
    <source>
        <dbReference type="EMBL" id="NDK57506.1"/>
    </source>
</evidence>
<proteinExistence type="inferred from homology"/>
<dbReference type="Pfam" id="PF00132">
    <property type="entry name" value="Hexapep"/>
    <property type="match status" value="1"/>
</dbReference>
<dbReference type="GO" id="GO:0008374">
    <property type="term" value="F:O-acyltransferase activity"/>
    <property type="evidence" value="ECO:0007669"/>
    <property type="project" value="TreeGrafter"/>
</dbReference>
<evidence type="ECO:0000313" key="6">
    <source>
        <dbReference type="Proteomes" id="UP000478546"/>
    </source>
</evidence>
<dbReference type="InterPro" id="IPR001451">
    <property type="entry name" value="Hexapep"/>
</dbReference>
<evidence type="ECO:0000256" key="1">
    <source>
        <dbReference type="ARBA" id="ARBA00007274"/>
    </source>
</evidence>
<accession>A0A6B2H8R5</accession>
<evidence type="ECO:0000256" key="3">
    <source>
        <dbReference type="ARBA" id="ARBA00022737"/>
    </source>
</evidence>
<gene>
    <name evidence="5" type="ORF">GWO68_16395</name>
</gene>
<dbReference type="PROSITE" id="PS00101">
    <property type="entry name" value="HEXAPEP_TRANSFERASES"/>
    <property type="match status" value="1"/>
</dbReference>
<comment type="caution">
    <text evidence="5">The sequence shown here is derived from an EMBL/GenBank/DDBJ whole genome shotgun (WGS) entry which is preliminary data.</text>
</comment>
<dbReference type="Proteomes" id="UP000478546">
    <property type="component" value="Unassembled WGS sequence"/>
</dbReference>
<keyword evidence="4 5" id="KW-0012">Acyltransferase</keyword>
<dbReference type="InterPro" id="IPR018357">
    <property type="entry name" value="Hexapep_transf_CS"/>
</dbReference>
<keyword evidence="6" id="KW-1185">Reference proteome</keyword>
<dbReference type="RefSeq" id="WP_162347564.1">
    <property type="nucleotide sequence ID" value="NZ_JAAEAA010000028.1"/>
</dbReference>
<keyword evidence="2 5" id="KW-0808">Transferase</keyword>
<dbReference type="SUPFAM" id="SSF51161">
    <property type="entry name" value="Trimeric LpxA-like enzymes"/>
    <property type="match status" value="1"/>
</dbReference>
<dbReference type="InterPro" id="IPR011004">
    <property type="entry name" value="Trimer_LpxA-like_sf"/>
</dbReference>
<organism evidence="5 6">
    <name type="scientific">Pontibacter fetidus</name>
    <dbReference type="NCBI Taxonomy" id="2700082"/>
    <lineage>
        <taxon>Bacteria</taxon>
        <taxon>Pseudomonadati</taxon>
        <taxon>Bacteroidota</taxon>
        <taxon>Cytophagia</taxon>
        <taxon>Cytophagales</taxon>
        <taxon>Hymenobacteraceae</taxon>
        <taxon>Pontibacter</taxon>
    </lineage>
</organism>
<dbReference type="InterPro" id="IPR051159">
    <property type="entry name" value="Hexapeptide_acetyltransf"/>
</dbReference>